<evidence type="ECO:0000256" key="2">
    <source>
        <dbReference type="ARBA" id="ARBA00023125"/>
    </source>
</evidence>
<dbReference type="InterPro" id="IPR028082">
    <property type="entry name" value="Peripla_BP_I"/>
</dbReference>
<dbReference type="GO" id="GO:0003700">
    <property type="term" value="F:DNA-binding transcription factor activity"/>
    <property type="evidence" value="ECO:0007669"/>
    <property type="project" value="TreeGrafter"/>
</dbReference>
<keyword evidence="6" id="KW-1185">Reference proteome</keyword>
<evidence type="ECO:0000313" key="5">
    <source>
        <dbReference type="EMBL" id="MRX47065.1"/>
    </source>
</evidence>
<gene>
    <name evidence="5" type="ORF">GJJ64_07710</name>
</gene>
<dbReference type="Proteomes" id="UP000462931">
    <property type="component" value="Unassembled WGS sequence"/>
</dbReference>
<dbReference type="InterPro" id="IPR010982">
    <property type="entry name" value="Lambda_DNA-bd_dom_sf"/>
</dbReference>
<dbReference type="Gene3D" id="1.10.260.40">
    <property type="entry name" value="lambda repressor-like DNA-binding domains"/>
    <property type="match status" value="1"/>
</dbReference>
<evidence type="ECO:0000313" key="6">
    <source>
        <dbReference type="Proteomes" id="UP000462931"/>
    </source>
</evidence>
<dbReference type="CDD" id="cd06267">
    <property type="entry name" value="PBP1_LacI_sugar_binding-like"/>
    <property type="match status" value="1"/>
</dbReference>
<dbReference type="SMART" id="SM00354">
    <property type="entry name" value="HTH_LACI"/>
    <property type="match status" value="1"/>
</dbReference>
<dbReference type="CDD" id="cd01392">
    <property type="entry name" value="HTH_LacI"/>
    <property type="match status" value="1"/>
</dbReference>
<dbReference type="InterPro" id="IPR000843">
    <property type="entry name" value="HTH_LacI"/>
</dbReference>
<comment type="caution">
    <text evidence="5">The sequence shown here is derived from an EMBL/GenBank/DDBJ whole genome shotgun (WGS) entry which is preliminary data.</text>
</comment>
<dbReference type="EMBL" id="WKJI01000002">
    <property type="protein sequence ID" value="MRX47065.1"/>
    <property type="molecule type" value="Genomic_DNA"/>
</dbReference>
<dbReference type="Pfam" id="PF00532">
    <property type="entry name" value="Peripla_BP_1"/>
    <property type="match status" value="1"/>
</dbReference>
<dbReference type="GO" id="GO:0000976">
    <property type="term" value="F:transcription cis-regulatory region binding"/>
    <property type="evidence" value="ECO:0007669"/>
    <property type="project" value="TreeGrafter"/>
</dbReference>
<dbReference type="AlphaFoldDB" id="A0A7K0FNR9"/>
<dbReference type="RefSeq" id="WP_317162919.1">
    <property type="nucleotide sequence ID" value="NZ_WKJI01000002.1"/>
</dbReference>
<reference evidence="5 6" key="1">
    <citation type="submission" date="2019-11" db="EMBL/GenBank/DDBJ databases">
        <authorList>
            <person name="Cheng Q."/>
            <person name="Yang Z."/>
        </authorList>
    </citation>
    <scope>NUCLEOTIDE SEQUENCE [LARGE SCALE GENOMIC DNA]</scope>
    <source>
        <strain evidence="5 6">HX-22-1</strain>
    </source>
</reference>
<sequence>MKKKATIYDIARELNITVSTVSRALNNFSTISEATKKAVFETAKKLNYSPNRLASSLKSGKTYTIGVIIPSMEVHFFAVVIHSIEQVLKNNGYRILLYQSNESVENEINGVKTLLEAQVDGIIASMSLETEDTSHFQTLIKQNKPLVLFDRVDKSLNVSTVTLDDFKAGYLAAQHLIQQGYKNIAFVTTIHQNSIFGNRVKGYKAALIDHQLEIKEHHIIYGGLSIKDGRYGADKLMREQDRPDAIIAGDDYTALGVIKKLKELDLSPPQIGVIGFANETFSAFITPNLSTIDQQASKVGYECAQGFMKMIASENPYEVVEHTVIEPLVIVRQSTSK</sequence>
<evidence type="ECO:0000256" key="1">
    <source>
        <dbReference type="ARBA" id="ARBA00023015"/>
    </source>
</evidence>
<accession>A0A7K0FNR9</accession>
<evidence type="ECO:0000259" key="4">
    <source>
        <dbReference type="PROSITE" id="PS50932"/>
    </source>
</evidence>
<dbReference type="InterPro" id="IPR001761">
    <property type="entry name" value="Peripla_BP/Lac1_sug-bd_dom"/>
</dbReference>
<dbReference type="Gene3D" id="3.40.50.2300">
    <property type="match status" value="2"/>
</dbReference>
<organism evidence="5 6">
    <name type="scientific">Pedobacter puniceum</name>
    <dbReference type="NCBI Taxonomy" id="2666136"/>
    <lineage>
        <taxon>Bacteria</taxon>
        <taxon>Pseudomonadati</taxon>
        <taxon>Bacteroidota</taxon>
        <taxon>Sphingobacteriia</taxon>
        <taxon>Sphingobacteriales</taxon>
        <taxon>Sphingobacteriaceae</taxon>
        <taxon>Pedobacter</taxon>
    </lineage>
</organism>
<keyword evidence="2" id="KW-0238">DNA-binding</keyword>
<dbReference type="PROSITE" id="PS50932">
    <property type="entry name" value="HTH_LACI_2"/>
    <property type="match status" value="1"/>
</dbReference>
<dbReference type="PANTHER" id="PTHR30146">
    <property type="entry name" value="LACI-RELATED TRANSCRIPTIONAL REPRESSOR"/>
    <property type="match status" value="1"/>
</dbReference>
<proteinExistence type="predicted"/>
<keyword evidence="3" id="KW-0804">Transcription</keyword>
<keyword evidence="1" id="KW-0805">Transcription regulation</keyword>
<dbReference type="SUPFAM" id="SSF47413">
    <property type="entry name" value="lambda repressor-like DNA-binding domains"/>
    <property type="match status" value="1"/>
</dbReference>
<protein>
    <submittedName>
        <fullName evidence="5">Substrate-binding domain-containing protein</fullName>
    </submittedName>
</protein>
<evidence type="ECO:0000256" key="3">
    <source>
        <dbReference type="ARBA" id="ARBA00023163"/>
    </source>
</evidence>
<name>A0A7K0FNR9_9SPHI</name>
<dbReference type="SUPFAM" id="SSF53822">
    <property type="entry name" value="Periplasmic binding protein-like I"/>
    <property type="match status" value="1"/>
</dbReference>
<feature type="domain" description="HTH lacI-type" evidence="4">
    <location>
        <begin position="5"/>
        <end position="59"/>
    </location>
</feature>
<dbReference type="PANTHER" id="PTHR30146:SF109">
    <property type="entry name" value="HTH-TYPE TRANSCRIPTIONAL REGULATOR GALS"/>
    <property type="match status" value="1"/>
</dbReference>
<dbReference type="Pfam" id="PF00356">
    <property type="entry name" value="LacI"/>
    <property type="match status" value="1"/>
</dbReference>